<dbReference type="AlphaFoldDB" id="A0A2H0QX01"/>
<dbReference type="Proteomes" id="UP000231333">
    <property type="component" value="Unassembled WGS sequence"/>
</dbReference>
<dbReference type="EMBL" id="PCXL01000008">
    <property type="protein sequence ID" value="PIR38802.1"/>
    <property type="molecule type" value="Genomic_DNA"/>
</dbReference>
<comment type="caution">
    <text evidence="1">The sequence shown here is derived from an EMBL/GenBank/DDBJ whole genome shotgun (WGS) entry which is preliminary data.</text>
</comment>
<evidence type="ECO:0000313" key="2">
    <source>
        <dbReference type="Proteomes" id="UP000231333"/>
    </source>
</evidence>
<protein>
    <submittedName>
        <fullName evidence="1">Uncharacterized protein</fullName>
    </submittedName>
</protein>
<name>A0A2H0QX01_9BACT</name>
<sequence>MRIAVIVSTTEEDTFIRRWVSCGFTTAFEHLPLVEVVQFSMDFDLSNTPIKHVLGACNVIAISTAHDQYSEIVALVKELNPHYKIIALTTSAHPLPTHQPVTTSFSVDSLHLKGQSKDFMGMWVEAVRSLVDDEQPSTQEAVLQ</sequence>
<organism evidence="1 2">
    <name type="scientific">Candidatus Zambryskibacteria bacterium CG10_big_fil_rev_8_21_14_0_10_42_12</name>
    <dbReference type="NCBI Taxonomy" id="1975115"/>
    <lineage>
        <taxon>Bacteria</taxon>
        <taxon>Candidatus Zambryskiibacteriota</taxon>
    </lineage>
</organism>
<reference evidence="1 2" key="1">
    <citation type="submission" date="2017-09" db="EMBL/GenBank/DDBJ databases">
        <title>Depth-based differentiation of microbial function through sediment-hosted aquifers and enrichment of novel symbionts in the deep terrestrial subsurface.</title>
        <authorList>
            <person name="Probst A.J."/>
            <person name="Ladd B."/>
            <person name="Jarett J.K."/>
            <person name="Geller-Mcgrath D.E."/>
            <person name="Sieber C.M."/>
            <person name="Emerson J.B."/>
            <person name="Anantharaman K."/>
            <person name="Thomas B.C."/>
            <person name="Malmstrom R."/>
            <person name="Stieglmeier M."/>
            <person name="Klingl A."/>
            <person name="Woyke T."/>
            <person name="Ryan C.M."/>
            <person name="Banfield J.F."/>
        </authorList>
    </citation>
    <scope>NUCLEOTIDE SEQUENCE [LARGE SCALE GENOMIC DNA]</scope>
    <source>
        <strain evidence="1">CG10_big_fil_rev_8_21_14_0_10_42_12</strain>
    </source>
</reference>
<proteinExistence type="predicted"/>
<accession>A0A2H0QX01</accession>
<gene>
    <name evidence="1" type="ORF">COV34_00585</name>
</gene>
<evidence type="ECO:0000313" key="1">
    <source>
        <dbReference type="EMBL" id="PIR38802.1"/>
    </source>
</evidence>